<accession>Q2CA83</accession>
<keyword evidence="1" id="KW-1133">Transmembrane helix</keyword>
<dbReference type="AlphaFoldDB" id="Q2CA83"/>
<comment type="caution">
    <text evidence="2">The sequence shown here is derived from an EMBL/GenBank/DDBJ whole genome shotgun (WGS) entry which is preliminary data.</text>
</comment>
<protein>
    <submittedName>
        <fullName evidence="2">Uncharacterized protein</fullName>
    </submittedName>
</protein>
<feature type="non-terminal residue" evidence="2">
    <location>
        <position position="28"/>
    </location>
</feature>
<keyword evidence="3" id="KW-1185">Reference proteome</keyword>
<keyword evidence="1" id="KW-0812">Transmembrane</keyword>
<proteinExistence type="predicted"/>
<dbReference type="HOGENOM" id="CLU_3413858_0_0_5"/>
<gene>
    <name evidence="2" type="ORF">OG2516_09193</name>
</gene>
<keyword evidence="1" id="KW-0472">Membrane</keyword>
<evidence type="ECO:0000313" key="2">
    <source>
        <dbReference type="EMBL" id="EAR49601.1"/>
    </source>
</evidence>
<dbReference type="EMBL" id="AAOT01000058">
    <property type="protein sequence ID" value="EAR49601.1"/>
    <property type="molecule type" value="Genomic_DNA"/>
</dbReference>
<name>Q2CA83_OCEGH</name>
<dbReference type="Proteomes" id="UP000003635">
    <property type="component" value="Unassembled WGS sequence"/>
</dbReference>
<feature type="transmembrane region" description="Helical" evidence="1">
    <location>
        <begin position="7"/>
        <end position="27"/>
    </location>
</feature>
<organism evidence="2 3">
    <name type="scientific">Oceanicola granulosus (strain ATCC BAA-861 / DSM 15982 / KCTC 12143 / HTCC2516)</name>
    <dbReference type="NCBI Taxonomy" id="314256"/>
    <lineage>
        <taxon>Bacteria</taxon>
        <taxon>Pseudomonadati</taxon>
        <taxon>Pseudomonadota</taxon>
        <taxon>Alphaproteobacteria</taxon>
        <taxon>Rhodobacterales</taxon>
        <taxon>Roseobacteraceae</taxon>
        <taxon>Oceanicola</taxon>
    </lineage>
</organism>
<reference evidence="2 3" key="1">
    <citation type="journal article" date="2010" name="J. Bacteriol.">
        <title>Genome sequences of Oceanicola granulosus HTCC2516(T) and Oceanicola batsensis HTCC2597(TDelta).</title>
        <authorList>
            <person name="Thrash J.C."/>
            <person name="Cho J.C."/>
            <person name="Vergin K.L."/>
            <person name="Giovannoni S.J."/>
        </authorList>
    </citation>
    <scope>NUCLEOTIDE SEQUENCE [LARGE SCALE GENOMIC DNA]</scope>
    <source>
        <strain evidence="3">ATCC BAA-861 / DSM 15982 / KCTC 12143 / HTCC2516</strain>
    </source>
</reference>
<sequence length="28" mass="3122">MALLFHWLLRIATALVVLGIAAFALAYY</sequence>
<evidence type="ECO:0000313" key="3">
    <source>
        <dbReference type="Proteomes" id="UP000003635"/>
    </source>
</evidence>
<evidence type="ECO:0000256" key="1">
    <source>
        <dbReference type="SAM" id="Phobius"/>
    </source>
</evidence>